<name>A0ABT0KET7_9GAMM</name>
<protein>
    <submittedName>
        <fullName evidence="1">Uncharacterized protein</fullName>
    </submittedName>
</protein>
<organism evidence="1 2">
    <name type="scientific">Serratia silvae</name>
    <dbReference type="NCBI Taxonomy" id="2824122"/>
    <lineage>
        <taxon>Bacteria</taxon>
        <taxon>Pseudomonadati</taxon>
        <taxon>Pseudomonadota</taxon>
        <taxon>Gammaproteobacteria</taxon>
        <taxon>Enterobacterales</taxon>
        <taxon>Yersiniaceae</taxon>
        <taxon>Serratia</taxon>
    </lineage>
</organism>
<sequence>MIHELKISPDYPNNYWFEYEQGEVSNNDLIQCKEIKSSNDFVFKVTRTVSEKSLLSYDFCFSDGPIFISPRLVGLLLNDKGFLRGVQFLDAVVVINNVNHLGYKVINVIRSLSCIDMEKSDSQPILSYLPDGPKRFNEIVFKENLTEEFCIARCLEYKQCIVMSNALRDFFIENNVRGLEL</sequence>
<keyword evidence="2" id="KW-1185">Reference proteome</keyword>
<dbReference type="RefSeq" id="WP_248946680.1">
    <property type="nucleotide sequence ID" value="NZ_CBCSGY010000040.1"/>
</dbReference>
<proteinExistence type="predicted"/>
<dbReference type="EMBL" id="JAGQDC010000013">
    <property type="protein sequence ID" value="MCL1030550.1"/>
    <property type="molecule type" value="Genomic_DNA"/>
</dbReference>
<evidence type="ECO:0000313" key="2">
    <source>
        <dbReference type="Proteomes" id="UP001165275"/>
    </source>
</evidence>
<accession>A0ABT0KET7</accession>
<comment type="caution">
    <text evidence="1">The sequence shown here is derived from an EMBL/GenBank/DDBJ whole genome shotgun (WGS) entry which is preliminary data.</text>
</comment>
<gene>
    <name evidence="1" type="ORF">KAJ71_16175</name>
</gene>
<reference evidence="1" key="1">
    <citation type="submission" date="2021-04" db="EMBL/GenBank/DDBJ databases">
        <title>Genome sequence of Serratia sp. arafor3.</title>
        <authorList>
            <person name="Besaury L."/>
        </authorList>
    </citation>
    <scope>NUCLEOTIDE SEQUENCE</scope>
    <source>
        <strain evidence="1">Arafor3</strain>
    </source>
</reference>
<evidence type="ECO:0000313" key="1">
    <source>
        <dbReference type="EMBL" id="MCL1030550.1"/>
    </source>
</evidence>
<dbReference type="Proteomes" id="UP001165275">
    <property type="component" value="Unassembled WGS sequence"/>
</dbReference>